<evidence type="ECO:0000256" key="5">
    <source>
        <dbReference type="ARBA" id="ARBA00023274"/>
    </source>
</evidence>
<dbReference type="GO" id="GO:0000398">
    <property type="term" value="P:mRNA splicing, via spliceosome"/>
    <property type="evidence" value="ECO:0007669"/>
    <property type="project" value="UniProtKB-UniRule"/>
</dbReference>
<dbReference type="SUPFAM" id="SSF55315">
    <property type="entry name" value="L30e-like"/>
    <property type="match status" value="1"/>
</dbReference>
<accession>A0A067NB76</accession>
<dbReference type="PANTHER" id="PTHR23105">
    <property type="entry name" value="RIBOSOMAL PROTEIN L7AE FAMILY MEMBER"/>
    <property type="match status" value="1"/>
</dbReference>
<dbReference type="Pfam" id="PF01248">
    <property type="entry name" value="Ribosomal_L7Ae"/>
    <property type="match status" value="1"/>
</dbReference>
<evidence type="ECO:0000256" key="7">
    <source>
        <dbReference type="SAM" id="MobiDB-lite"/>
    </source>
</evidence>
<dbReference type="STRING" id="930990.A0A067NB76"/>
<evidence type="ECO:0000256" key="2">
    <source>
        <dbReference type="ARBA" id="ARBA00007337"/>
    </source>
</evidence>
<dbReference type="PRINTS" id="PR00883">
    <property type="entry name" value="NUCLEARHMG"/>
</dbReference>
<comment type="subcellular location">
    <subcellularLocation>
        <location evidence="1 6">Nucleus</location>
        <location evidence="1 6">Nucleolus</location>
    </subcellularLocation>
</comment>
<evidence type="ECO:0000313" key="9">
    <source>
        <dbReference type="EMBL" id="KDQ21036.1"/>
    </source>
</evidence>
<dbReference type="InterPro" id="IPR004038">
    <property type="entry name" value="Ribosomal_eL8/eL30/eS12/Gad45"/>
</dbReference>
<dbReference type="InterPro" id="IPR004037">
    <property type="entry name" value="Ribosomal_eL8-like_CS"/>
</dbReference>
<dbReference type="GO" id="GO:0031429">
    <property type="term" value="C:box H/ACA snoRNP complex"/>
    <property type="evidence" value="ECO:0007669"/>
    <property type="project" value="UniProtKB-UniRule"/>
</dbReference>
<evidence type="ECO:0000256" key="3">
    <source>
        <dbReference type="ARBA" id="ARBA00022884"/>
    </source>
</evidence>
<comment type="function">
    <text evidence="6">Common component of the spliceosome and rRNA processing machinery.</text>
</comment>
<keyword evidence="10" id="KW-1185">Reference proteome</keyword>
<name>A0A067NB76_BOTB1</name>
<dbReference type="HOGENOM" id="CLU_084513_0_1_1"/>
<organism evidence="9 10">
    <name type="scientific">Botryobasidium botryosum (strain FD-172 SS1)</name>
    <dbReference type="NCBI Taxonomy" id="930990"/>
    <lineage>
        <taxon>Eukaryota</taxon>
        <taxon>Fungi</taxon>
        <taxon>Dikarya</taxon>
        <taxon>Basidiomycota</taxon>
        <taxon>Agaricomycotina</taxon>
        <taxon>Agaricomycetes</taxon>
        <taxon>Cantharellales</taxon>
        <taxon>Botryobasidiaceae</taxon>
        <taxon>Botryobasidium</taxon>
    </lineage>
</organism>
<comment type="function">
    <text evidence="6">Required for ribosome biogenesis. Part of a complex which catalyzes pseudouridylation of rRNA. This involves the isomerization of uridine such that the ribose is subsequently attached to C5, instead of the normal N1. Pseudouridine ('psi') residues may serve to stabilize the conformation of rRNAs.</text>
</comment>
<proteinExistence type="inferred from homology"/>
<dbReference type="InterPro" id="IPR002415">
    <property type="entry name" value="H/ACA_rnp_Nhp2-like"/>
</dbReference>
<feature type="region of interest" description="Disordered" evidence="7">
    <location>
        <begin position="1"/>
        <end position="25"/>
    </location>
</feature>
<dbReference type="InterPro" id="IPR050257">
    <property type="entry name" value="eL8/uL1-like"/>
</dbReference>
<comment type="similarity">
    <text evidence="2 6">Belongs to the eukaryotic ribosomal protein eL8 family.</text>
</comment>
<keyword evidence="5 6" id="KW-0687">Ribonucleoprotein</keyword>
<dbReference type="Proteomes" id="UP000027195">
    <property type="component" value="Unassembled WGS sequence"/>
</dbReference>
<evidence type="ECO:0000259" key="8">
    <source>
        <dbReference type="Pfam" id="PF01248"/>
    </source>
</evidence>
<dbReference type="GO" id="GO:0042254">
    <property type="term" value="P:ribosome biogenesis"/>
    <property type="evidence" value="ECO:0007669"/>
    <property type="project" value="InterPro"/>
</dbReference>
<feature type="region of interest" description="Disordered" evidence="7">
    <location>
        <begin position="150"/>
        <end position="174"/>
    </location>
</feature>
<evidence type="ECO:0000256" key="1">
    <source>
        <dbReference type="ARBA" id="ARBA00004604"/>
    </source>
</evidence>
<feature type="domain" description="Ribosomal protein eL8/eL30/eS12/Gadd45" evidence="8">
    <location>
        <begin position="65"/>
        <end position="155"/>
    </location>
</feature>
<dbReference type="InterPro" id="IPR018492">
    <property type="entry name" value="Ribosomal_eL8/Nhp2"/>
</dbReference>
<keyword evidence="3 6" id="KW-0694">RNA-binding</keyword>
<dbReference type="PROSITE" id="PS01082">
    <property type="entry name" value="RIBOSOMAL_L7AE"/>
    <property type="match status" value="1"/>
</dbReference>
<feature type="compositionally biased region" description="Basic residues" evidence="7">
    <location>
        <begin position="10"/>
        <end position="19"/>
    </location>
</feature>
<dbReference type="Gene3D" id="3.30.1330.30">
    <property type="match status" value="1"/>
</dbReference>
<protein>
    <recommendedName>
        <fullName evidence="6">H/ACA ribonucleoprotein complex subunit 2</fullName>
    </recommendedName>
    <alternativeName>
        <fullName evidence="6">Nucleolar protein family A member 2</fullName>
    </alternativeName>
</protein>
<dbReference type="InParanoid" id="A0A067NB76"/>
<evidence type="ECO:0000256" key="6">
    <source>
        <dbReference type="RuleBase" id="RU366039"/>
    </source>
</evidence>
<gene>
    <name evidence="9" type="ORF">BOTBODRAFT_27055</name>
</gene>
<sequence>MSKDQEKAEKKAKKERRKSQATADVEMVEIDAKEESTSEKKTIVVPVEELSPIAHPMAGKKLAKRLHRTIRKASKQRQVKRGVKEVVKSIRKGEKGLLILAADITPIDIISHMPLLSEEAGIPYVFVPSKEELGHAGATKRPTSCILICPDQKKKKKQPKEGETAKAEEEEDYREAYDECLKEVKELDESITY</sequence>
<dbReference type="GO" id="GO:0031120">
    <property type="term" value="P:snRNA pseudouridine synthesis"/>
    <property type="evidence" value="ECO:0007669"/>
    <property type="project" value="UniProtKB-UniRule"/>
</dbReference>
<dbReference type="OrthoDB" id="5364946at2759"/>
<reference evidence="10" key="1">
    <citation type="journal article" date="2014" name="Proc. Natl. Acad. Sci. U.S.A.">
        <title>Extensive sampling of basidiomycete genomes demonstrates inadequacy of the white-rot/brown-rot paradigm for wood decay fungi.</title>
        <authorList>
            <person name="Riley R."/>
            <person name="Salamov A.A."/>
            <person name="Brown D.W."/>
            <person name="Nagy L.G."/>
            <person name="Floudas D."/>
            <person name="Held B.W."/>
            <person name="Levasseur A."/>
            <person name="Lombard V."/>
            <person name="Morin E."/>
            <person name="Otillar R."/>
            <person name="Lindquist E.A."/>
            <person name="Sun H."/>
            <person name="LaButti K.M."/>
            <person name="Schmutz J."/>
            <person name="Jabbour D."/>
            <person name="Luo H."/>
            <person name="Baker S.E."/>
            <person name="Pisabarro A.G."/>
            <person name="Walton J.D."/>
            <person name="Blanchette R.A."/>
            <person name="Henrissat B."/>
            <person name="Martin F."/>
            <person name="Cullen D."/>
            <person name="Hibbett D.S."/>
            <person name="Grigoriev I.V."/>
        </authorList>
    </citation>
    <scope>NUCLEOTIDE SEQUENCE [LARGE SCALE GENOMIC DNA]</scope>
    <source>
        <strain evidence="10">FD-172 SS1</strain>
    </source>
</reference>
<dbReference type="FunCoup" id="A0A067NB76">
    <property type="interactions" value="427"/>
</dbReference>
<dbReference type="GO" id="GO:0003723">
    <property type="term" value="F:RNA binding"/>
    <property type="evidence" value="ECO:0007669"/>
    <property type="project" value="UniProtKB-UniRule"/>
</dbReference>
<dbReference type="PRINTS" id="PR00881">
    <property type="entry name" value="L7ARS6FAMILY"/>
</dbReference>
<keyword evidence="4 6" id="KW-0539">Nucleus</keyword>
<dbReference type="InterPro" id="IPR029064">
    <property type="entry name" value="Ribosomal_eL30-like_sf"/>
</dbReference>
<evidence type="ECO:0000313" key="10">
    <source>
        <dbReference type="Proteomes" id="UP000027195"/>
    </source>
</evidence>
<dbReference type="EMBL" id="KL198017">
    <property type="protein sequence ID" value="KDQ21036.1"/>
    <property type="molecule type" value="Genomic_DNA"/>
</dbReference>
<evidence type="ECO:0000256" key="4">
    <source>
        <dbReference type="ARBA" id="ARBA00023242"/>
    </source>
</evidence>
<dbReference type="FunFam" id="3.30.1330.30:FF:000026">
    <property type="entry name" value="H/ACA ribonucleoprotein complex subunit 2"/>
    <property type="match status" value="1"/>
</dbReference>
<dbReference type="AlphaFoldDB" id="A0A067NB76"/>